<name>A0A2V3A1W1_9BACI</name>
<evidence type="ECO:0000313" key="5">
    <source>
        <dbReference type="Proteomes" id="UP000247150"/>
    </source>
</evidence>
<keyword evidence="2" id="KW-0812">Transmembrane</keyword>
<reference evidence="4 5" key="1">
    <citation type="submission" date="2018-05" db="EMBL/GenBank/DDBJ databases">
        <title>Freshwater and sediment microbial communities from various areas in North America, analyzing microbe dynamics in response to fracking.</title>
        <authorList>
            <person name="Lamendella R."/>
        </authorList>
    </citation>
    <scope>NUCLEOTIDE SEQUENCE [LARGE SCALE GENOMIC DNA]</scope>
    <source>
        <strain evidence="4 5">15_TX</strain>
    </source>
</reference>
<dbReference type="InterPro" id="IPR036779">
    <property type="entry name" value="LysM_dom_sf"/>
</dbReference>
<feature type="compositionally biased region" description="Polar residues" evidence="1">
    <location>
        <begin position="120"/>
        <end position="144"/>
    </location>
</feature>
<evidence type="ECO:0000256" key="2">
    <source>
        <dbReference type="SAM" id="Phobius"/>
    </source>
</evidence>
<feature type="compositionally biased region" description="Polar residues" evidence="1">
    <location>
        <begin position="101"/>
        <end position="110"/>
    </location>
</feature>
<evidence type="ECO:0000259" key="3">
    <source>
        <dbReference type="PROSITE" id="PS51782"/>
    </source>
</evidence>
<feature type="compositionally biased region" description="Basic and acidic residues" evidence="1">
    <location>
        <begin position="162"/>
        <end position="190"/>
    </location>
</feature>
<protein>
    <submittedName>
        <fullName evidence="4">LysM domain-containing protein</fullName>
    </submittedName>
</protein>
<feature type="transmembrane region" description="Helical" evidence="2">
    <location>
        <begin position="55"/>
        <end position="77"/>
    </location>
</feature>
<dbReference type="RefSeq" id="WP_110064265.1">
    <property type="nucleotide sequence ID" value="NZ_QGTW01000003.1"/>
</dbReference>
<dbReference type="Gene3D" id="3.10.350.10">
    <property type="entry name" value="LysM domain"/>
    <property type="match status" value="1"/>
</dbReference>
<dbReference type="AlphaFoldDB" id="A0A2V3A1W1"/>
<dbReference type="CDD" id="cd00118">
    <property type="entry name" value="LysM"/>
    <property type="match status" value="1"/>
</dbReference>
<organism evidence="4 5">
    <name type="scientific">Cytobacillus oceanisediminis</name>
    <dbReference type="NCBI Taxonomy" id="665099"/>
    <lineage>
        <taxon>Bacteria</taxon>
        <taxon>Bacillati</taxon>
        <taxon>Bacillota</taxon>
        <taxon>Bacilli</taxon>
        <taxon>Bacillales</taxon>
        <taxon>Bacillaceae</taxon>
        <taxon>Cytobacillus</taxon>
    </lineage>
</organism>
<dbReference type="EMBL" id="QGTW01000003">
    <property type="protein sequence ID" value="PWW30395.1"/>
    <property type="molecule type" value="Genomic_DNA"/>
</dbReference>
<dbReference type="SUPFAM" id="SSF54106">
    <property type="entry name" value="LysM domain"/>
    <property type="match status" value="1"/>
</dbReference>
<dbReference type="InterPro" id="IPR018392">
    <property type="entry name" value="LysM"/>
</dbReference>
<feature type="region of interest" description="Disordered" evidence="1">
    <location>
        <begin position="101"/>
        <end position="190"/>
    </location>
</feature>
<comment type="caution">
    <text evidence="4">The sequence shown here is derived from an EMBL/GenBank/DDBJ whole genome shotgun (WGS) entry which is preliminary data.</text>
</comment>
<feature type="domain" description="LysM" evidence="3">
    <location>
        <begin position="191"/>
        <end position="237"/>
    </location>
</feature>
<accession>A0A2V3A1W1</accession>
<proteinExistence type="predicted"/>
<dbReference type="PROSITE" id="PS51782">
    <property type="entry name" value="LYSM"/>
    <property type="match status" value="1"/>
</dbReference>
<sequence>MNKEGPYRDQAERLRKKIDRKQESDTGGSKSALPPRSRVHQEKRKKNKWKLKYPVIRLLAMFFILLPITIFSIYNYLSKEKGMGAAEEAGAIETGFETVGYETNDTNKGTTIEVRKDNIASESTEPENSPAQGESTANSETQASQKEDSEAEGSAAQPEQEEQPKEAEKSVPEKAAEPKKQEEPKTEGKIVYHTVKPKETIFRIAMTYYKSQAGIDIIKKANNLQSNEIMTGQVLQIPLN</sequence>
<keyword evidence="2" id="KW-1133">Transmembrane helix</keyword>
<dbReference type="Pfam" id="PF01476">
    <property type="entry name" value="LysM"/>
    <property type="match status" value="1"/>
</dbReference>
<evidence type="ECO:0000313" key="4">
    <source>
        <dbReference type="EMBL" id="PWW30395.1"/>
    </source>
</evidence>
<dbReference type="SMART" id="SM00257">
    <property type="entry name" value="LysM"/>
    <property type="match status" value="1"/>
</dbReference>
<feature type="region of interest" description="Disordered" evidence="1">
    <location>
        <begin position="1"/>
        <end position="45"/>
    </location>
</feature>
<dbReference type="Proteomes" id="UP000247150">
    <property type="component" value="Unassembled WGS sequence"/>
</dbReference>
<gene>
    <name evidence="4" type="ORF">DFO73_103280</name>
</gene>
<evidence type="ECO:0000256" key="1">
    <source>
        <dbReference type="SAM" id="MobiDB-lite"/>
    </source>
</evidence>
<feature type="compositionally biased region" description="Basic and acidic residues" evidence="1">
    <location>
        <begin position="1"/>
        <end position="13"/>
    </location>
</feature>
<keyword evidence="2" id="KW-0472">Membrane</keyword>
<dbReference type="OrthoDB" id="2583609at2"/>